<evidence type="ECO:0000259" key="4">
    <source>
        <dbReference type="Pfam" id="PF01591"/>
    </source>
</evidence>
<dbReference type="AlphaFoldDB" id="M3K4S6"/>
<reference evidence="5 6" key="1">
    <citation type="submission" date="2013-02" db="EMBL/GenBank/DDBJ databases">
        <title>Genome sequence of Candida maltosa Xu316, a potential industrial strain for xylitol and ethanol production.</title>
        <authorList>
            <person name="Yu J."/>
            <person name="Wang Q."/>
            <person name="Geng X."/>
            <person name="Bao W."/>
            <person name="He P."/>
            <person name="Cai J."/>
        </authorList>
    </citation>
    <scope>NUCLEOTIDE SEQUENCE [LARGE SCALE GENOMIC DNA]</scope>
    <source>
        <strain evidence="6">Xu316</strain>
    </source>
</reference>
<dbReference type="STRING" id="1245528.M3K4S6"/>
<proteinExistence type="predicted"/>
<keyword evidence="2" id="KW-0067">ATP-binding</keyword>
<dbReference type="GO" id="GO:0006000">
    <property type="term" value="P:fructose metabolic process"/>
    <property type="evidence" value="ECO:0007669"/>
    <property type="project" value="InterPro"/>
</dbReference>
<dbReference type="PANTHER" id="PTHR10606:SF32">
    <property type="entry name" value="6-PHOSPHOFRUCTO-2-KINASE 1"/>
    <property type="match status" value="1"/>
</dbReference>
<dbReference type="OrthoDB" id="267323at2759"/>
<dbReference type="HOGENOM" id="CLU_041936_1_0_1"/>
<dbReference type="InterPro" id="IPR027417">
    <property type="entry name" value="P-loop_NTPase"/>
</dbReference>
<dbReference type="InterPro" id="IPR013079">
    <property type="entry name" value="6Phosfructo_kin"/>
</dbReference>
<dbReference type="Proteomes" id="UP000011777">
    <property type="component" value="Unassembled WGS sequence"/>
</dbReference>
<dbReference type="PANTHER" id="PTHR10606">
    <property type="entry name" value="6-PHOSPHOFRUCTO-2-KINASE/FRUCTOSE-2,6-BISPHOSPHATASE"/>
    <property type="match status" value="1"/>
</dbReference>
<evidence type="ECO:0000256" key="3">
    <source>
        <dbReference type="SAM" id="MobiDB-lite"/>
    </source>
</evidence>
<dbReference type="CDD" id="cd02019">
    <property type="entry name" value="NK"/>
    <property type="match status" value="1"/>
</dbReference>
<feature type="domain" description="6-phosphofructo-2-kinase" evidence="4">
    <location>
        <begin position="126"/>
        <end position="333"/>
    </location>
</feature>
<evidence type="ECO:0000256" key="1">
    <source>
        <dbReference type="ARBA" id="ARBA00022741"/>
    </source>
</evidence>
<dbReference type="Gene3D" id="3.40.50.300">
    <property type="entry name" value="P-loop containing nucleotide triphosphate hydrolases"/>
    <property type="match status" value="1"/>
</dbReference>
<evidence type="ECO:0000256" key="2">
    <source>
        <dbReference type="ARBA" id="ARBA00022840"/>
    </source>
</evidence>
<protein>
    <recommendedName>
        <fullName evidence="4">6-phosphofructo-2-kinase domain-containing protein</fullName>
    </recommendedName>
</protein>
<organism evidence="5 6">
    <name type="scientific">Candida maltosa (strain Xu316)</name>
    <name type="common">Yeast</name>
    <dbReference type="NCBI Taxonomy" id="1245528"/>
    <lineage>
        <taxon>Eukaryota</taxon>
        <taxon>Fungi</taxon>
        <taxon>Dikarya</taxon>
        <taxon>Ascomycota</taxon>
        <taxon>Saccharomycotina</taxon>
        <taxon>Pichiomycetes</taxon>
        <taxon>Debaryomycetaceae</taxon>
        <taxon>Candida/Lodderomyces clade</taxon>
        <taxon>Candida</taxon>
    </lineage>
</organism>
<accession>M3K4S6</accession>
<feature type="region of interest" description="Disordered" evidence="3">
    <location>
        <begin position="12"/>
        <end position="38"/>
    </location>
</feature>
<dbReference type="OMA" id="SSHLIQC"/>
<comment type="caution">
    <text evidence="5">The sequence shown here is derived from an EMBL/GenBank/DDBJ whole genome shotgun (WGS) entry which is preliminary data.</text>
</comment>
<dbReference type="GO" id="GO:0005524">
    <property type="term" value="F:ATP binding"/>
    <property type="evidence" value="ECO:0007669"/>
    <property type="project" value="UniProtKB-KW"/>
</dbReference>
<dbReference type="Pfam" id="PF01591">
    <property type="entry name" value="6PF2K"/>
    <property type="match status" value="1"/>
</dbReference>
<dbReference type="SUPFAM" id="SSF52540">
    <property type="entry name" value="P-loop containing nucleoside triphosphate hydrolases"/>
    <property type="match status" value="1"/>
</dbReference>
<keyword evidence="6" id="KW-1185">Reference proteome</keyword>
<dbReference type="InterPro" id="IPR003094">
    <property type="entry name" value="6Pfruct_kin"/>
</dbReference>
<dbReference type="EMBL" id="AOGT01000502">
    <property type="protein sequence ID" value="EMG49754.1"/>
    <property type="molecule type" value="Genomic_DNA"/>
</dbReference>
<dbReference type="GO" id="GO:0006003">
    <property type="term" value="P:fructose 2,6-bisphosphate metabolic process"/>
    <property type="evidence" value="ECO:0007669"/>
    <property type="project" value="InterPro"/>
</dbReference>
<dbReference type="GO" id="GO:0003873">
    <property type="term" value="F:6-phosphofructo-2-kinase activity"/>
    <property type="evidence" value="ECO:0007669"/>
    <property type="project" value="InterPro"/>
</dbReference>
<name>M3K4S6_CANMX</name>
<gene>
    <name evidence="5" type="ORF">G210_5414</name>
</gene>
<evidence type="ECO:0000313" key="6">
    <source>
        <dbReference type="Proteomes" id="UP000011777"/>
    </source>
</evidence>
<dbReference type="GO" id="GO:0005829">
    <property type="term" value="C:cytosol"/>
    <property type="evidence" value="ECO:0007669"/>
    <property type="project" value="TreeGrafter"/>
</dbReference>
<dbReference type="eggNOG" id="KOG0234">
    <property type="taxonomic scope" value="Eukaryota"/>
</dbReference>
<dbReference type="PIRSF" id="PIRSF000709">
    <property type="entry name" value="6PFK_2-Ptase"/>
    <property type="match status" value="1"/>
</dbReference>
<evidence type="ECO:0000313" key="5">
    <source>
        <dbReference type="EMBL" id="EMG49754.1"/>
    </source>
</evidence>
<keyword evidence="1" id="KW-0547">Nucleotide-binding</keyword>
<sequence>MTHNRAFFEFFDTNSSSMQQPQQQHRKQQNQLPPPISTTDFVEYGTSPTSPTRTNLKFISSSSSINSLFDATPYNRTNSTATITPVLSRNDSNLFKNNYSLNSQYSQHPTIQELEFTKTIDSKLLKHQSQQQKLIIVLVGLPASGKSTVCKQLEHFINTTTHFRSKIYNAGDVRRRTSNSEFNDARFFDPNNEKGKKDRELYATITVNNLINDLSSNIVDVGFLDATNTTIDRRHRMINMLNEKLPNGKVVIMDVQCNSDKLMNYNINCKSTNNDYKDKDYTMAIRDFKERSKNYKKIYQPITEAELDGYGDKVNMYIRIVNAGESFDFTHVNKKFIDDKQKDEYPWYDILSSFKDSYYDLEGKKYLETVKNWYKMD</sequence>